<dbReference type="GO" id="GO:0006406">
    <property type="term" value="P:mRNA export from nucleus"/>
    <property type="evidence" value="ECO:0007669"/>
    <property type="project" value="TreeGrafter"/>
</dbReference>
<keyword evidence="12" id="KW-1185">Reference proteome</keyword>
<evidence type="ECO:0000256" key="3">
    <source>
        <dbReference type="ARBA" id="ARBA00022448"/>
    </source>
</evidence>
<evidence type="ECO:0000256" key="8">
    <source>
        <dbReference type="ARBA" id="ARBA00023242"/>
    </source>
</evidence>
<reference evidence="11" key="1">
    <citation type="submission" date="2021-12" db="EMBL/GenBank/DDBJ databases">
        <title>Prjna785345.</title>
        <authorList>
            <person name="Rujirawat T."/>
            <person name="Krajaejun T."/>
        </authorList>
    </citation>
    <scope>NUCLEOTIDE SEQUENCE</scope>
    <source>
        <strain evidence="11">Pi057C3</strain>
    </source>
</reference>
<comment type="caution">
    <text evidence="11">The sequence shown here is derived from an EMBL/GenBank/DDBJ whole genome shotgun (WGS) entry which is preliminary data.</text>
</comment>
<dbReference type="InterPro" id="IPR011502">
    <property type="entry name" value="Nucleoporin_Nup85"/>
</dbReference>
<dbReference type="GO" id="GO:0006606">
    <property type="term" value="P:protein import into nucleus"/>
    <property type="evidence" value="ECO:0007669"/>
    <property type="project" value="TreeGrafter"/>
</dbReference>
<evidence type="ECO:0000313" key="12">
    <source>
        <dbReference type="Proteomes" id="UP001209570"/>
    </source>
</evidence>
<evidence type="ECO:0000256" key="4">
    <source>
        <dbReference type="ARBA" id="ARBA00022816"/>
    </source>
</evidence>
<evidence type="ECO:0000313" key="11">
    <source>
        <dbReference type="EMBL" id="KAJ0410428.1"/>
    </source>
</evidence>
<keyword evidence="7 9" id="KW-0906">Nuclear pore complex</keyword>
<gene>
    <name evidence="11" type="ORF">P43SY_002760</name>
</gene>
<evidence type="ECO:0000256" key="7">
    <source>
        <dbReference type="ARBA" id="ARBA00023132"/>
    </source>
</evidence>
<accession>A0AAD5MJY6</accession>
<name>A0AAD5MJY6_PYTIN</name>
<dbReference type="Pfam" id="PF07575">
    <property type="entry name" value="Nucleopor_Nup85"/>
    <property type="match status" value="1"/>
</dbReference>
<evidence type="ECO:0000256" key="1">
    <source>
        <dbReference type="ARBA" id="ARBA00004567"/>
    </source>
</evidence>
<keyword evidence="9" id="KW-0472">Membrane</keyword>
<sequence>MTSLFGGAASKPKQSAMEILRFSKQLPVLAEGDATVAWGVGSPRWLAVDDPAVLARPPAPLALKKELSQLVAASFDVYMRLQRQRDRAMGRLAPEEIVRASREYREALTTCIFALEDRLDDANDAMTGGSDADLVDVLKVSLAMWHLSELLFLQRRPRDDKRLAYDLAAWLQQHYGSVRLDALDASAQRLRQSASEGPVNQDPEYWQTIYGLVMMGSGAHAWQLLALHPAYRSLFSRPSSTASSASARETFESLQRLLLALPGSRAAQGVEPMAWHDWREACQYLLNTDAYLRSQSELKTLLLVMTADPATLRRLSSTWDELMTARLFLEEPKAVAHRYEYLMASCVQSFCAAGEDPAASMNNFDLIILALLEYNVQSAMQDIHSLGFHWMAAHLADLLTKSGVLAGDDRVPEYGCSTLEFFSLHYALHLAPCRATWQFTTALLSAACPQYGAIATRSILEREPVSSDAKSHQLLAVCRGRKALTATSRQVAARRSQACKDAQRFAAALQWAARAQQPDDIDAITDAVLDECERSGSLAALHEAVEYLDGHPELATTRTLAWFVTYRELQLVLEDRTSLIASLGDDQTARLDLLDDAYDDDQERMALRQQVLFVSQHAAQRLHALLSSPLAPRRLRPQLLSQAEMLLQDSPTPFSSEQLCGVQAYLRALDRSFDRHDFYRNPSHQKLAKRVAALLSRRRSEAILAEQGLSTSARPPPGSDSKGFAKLTARLDLPTLGAHDAMDDA</sequence>
<keyword evidence="6 9" id="KW-0811">Translocation</keyword>
<protein>
    <recommendedName>
        <fullName evidence="9">Nuclear pore complex protein Nup85</fullName>
    </recommendedName>
</protein>
<comment type="function">
    <text evidence="9">Functions as a component of the nuclear pore complex (NPC).</text>
</comment>
<dbReference type="PANTHER" id="PTHR13373:SF21">
    <property type="entry name" value="NUCLEAR PORE COMPLEX PROTEIN NUP85"/>
    <property type="match status" value="1"/>
</dbReference>
<feature type="region of interest" description="Disordered" evidence="10">
    <location>
        <begin position="706"/>
        <end position="726"/>
    </location>
</feature>
<comment type="similarity">
    <text evidence="2 9">Belongs to the nucleoporin Nup85 family.</text>
</comment>
<comment type="subcellular location">
    <subcellularLocation>
        <location evidence="1 9">Nucleus</location>
        <location evidence="1 9">Nuclear pore complex</location>
    </subcellularLocation>
</comment>
<dbReference type="GO" id="GO:0031965">
    <property type="term" value="C:nuclear membrane"/>
    <property type="evidence" value="ECO:0007669"/>
    <property type="project" value="UniProtKB-UniRule"/>
</dbReference>
<dbReference type="Proteomes" id="UP001209570">
    <property type="component" value="Unassembled WGS sequence"/>
</dbReference>
<dbReference type="GO" id="GO:0045893">
    <property type="term" value="P:positive regulation of DNA-templated transcription"/>
    <property type="evidence" value="ECO:0007669"/>
    <property type="project" value="TreeGrafter"/>
</dbReference>
<dbReference type="PANTHER" id="PTHR13373">
    <property type="entry name" value="FROUNT PROTEIN-RELATED"/>
    <property type="match status" value="1"/>
</dbReference>
<keyword evidence="5 9" id="KW-0653">Protein transport</keyword>
<keyword evidence="4 9" id="KW-0509">mRNA transport</keyword>
<evidence type="ECO:0000256" key="6">
    <source>
        <dbReference type="ARBA" id="ARBA00023010"/>
    </source>
</evidence>
<proteinExistence type="inferred from homology"/>
<organism evidence="11 12">
    <name type="scientific">Pythium insidiosum</name>
    <name type="common">Pythiosis disease agent</name>
    <dbReference type="NCBI Taxonomy" id="114742"/>
    <lineage>
        <taxon>Eukaryota</taxon>
        <taxon>Sar</taxon>
        <taxon>Stramenopiles</taxon>
        <taxon>Oomycota</taxon>
        <taxon>Peronosporomycetes</taxon>
        <taxon>Pythiales</taxon>
        <taxon>Pythiaceae</taxon>
        <taxon>Pythium</taxon>
    </lineage>
</organism>
<dbReference type="EMBL" id="JAKCXM010000001">
    <property type="protein sequence ID" value="KAJ0410428.1"/>
    <property type="molecule type" value="Genomic_DNA"/>
</dbReference>
<evidence type="ECO:0000256" key="9">
    <source>
        <dbReference type="RuleBase" id="RU365073"/>
    </source>
</evidence>
<dbReference type="GO" id="GO:0031080">
    <property type="term" value="C:nuclear pore outer ring"/>
    <property type="evidence" value="ECO:0007669"/>
    <property type="project" value="TreeGrafter"/>
</dbReference>
<evidence type="ECO:0000256" key="5">
    <source>
        <dbReference type="ARBA" id="ARBA00022927"/>
    </source>
</evidence>
<evidence type="ECO:0000256" key="10">
    <source>
        <dbReference type="SAM" id="MobiDB-lite"/>
    </source>
</evidence>
<dbReference type="GO" id="GO:0017056">
    <property type="term" value="F:structural constituent of nuclear pore"/>
    <property type="evidence" value="ECO:0007669"/>
    <property type="project" value="TreeGrafter"/>
</dbReference>
<evidence type="ECO:0000256" key="2">
    <source>
        <dbReference type="ARBA" id="ARBA00005573"/>
    </source>
</evidence>
<keyword evidence="3 9" id="KW-0813">Transport</keyword>
<dbReference type="AlphaFoldDB" id="A0AAD5MJY6"/>
<comment type="subunit">
    <text evidence="9">Component of the nuclear pore complex (NPC).</text>
</comment>
<keyword evidence="8 9" id="KW-0539">Nucleus</keyword>